<evidence type="ECO:0000256" key="3">
    <source>
        <dbReference type="PROSITE-ProRule" id="PRU00708"/>
    </source>
</evidence>
<organism evidence="4 5">
    <name type="scientific">Aquilegia coerulea</name>
    <name type="common">Rocky mountain columbine</name>
    <dbReference type="NCBI Taxonomy" id="218851"/>
    <lineage>
        <taxon>Eukaryota</taxon>
        <taxon>Viridiplantae</taxon>
        <taxon>Streptophyta</taxon>
        <taxon>Embryophyta</taxon>
        <taxon>Tracheophyta</taxon>
        <taxon>Spermatophyta</taxon>
        <taxon>Magnoliopsida</taxon>
        <taxon>Ranunculales</taxon>
        <taxon>Ranunculaceae</taxon>
        <taxon>Thalictroideae</taxon>
        <taxon>Aquilegia</taxon>
    </lineage>
</organism>
<feature type="repeat" description="PPR" evidence="3">
    <location>
        <begin position="397"/>
        <end position="431"/>
    </location>
</feature>
<proteinExistence type="inferred from homology"/>
<dbReference type="Pfam" id="PF20430">
    <property type="entry name" value="Eplus_motif"/>
    <property type="match status" value="1"/>
</dbReference>
<keyword evidence="5" id="KW-1185">Reference proteome</keyword>
<dbReference type="NCBIfam" id="TIGR00756">
    <property type="entry name" value="PPR"/>
    <property type="match status" value="5"/>
</dbReference>
<protein>
    <recommendedName>
        <fullName evidence="6">Pentacotripeptide-repeat region of PRORP domain-containing protein</fullName>
    </recommendedName>
</protein>
<accession>A0A2G5F3K8</accession>
<dbReference type="InterPro" id="IPR046960">
    <property type="entry name" value="PPR_At4g14850-like_plant"/>
</dbReference>
<dbReference type="PANTHER" id="PTHR47926:SF537">
    <property type="entry name" value="PENTACOTRIPEPTIDE-REPEAT REGION OF PRORP DOMAIN-CONTAINING PROTEIN"/>
    <property type="match status" value="1"/>
</dbReference>
<dbReference type="Pfam" id="PF20431">
    <property type="entry name" value="E_motif"/>
    <property type="match status" value="1"/>
</dbReference>
<dbReference type="STRING" id="218851.A0A2G5F3K8"/>
<dbReference type="Pfam" id="PF13041">
    <property type="entry name" value="PPR_2"/>
    <property type="match status" value="3"/>
</dbReference>
<dbReference type="FunFam" id="1.25.40.10:FF:000031">
    <property type="entry name" value="Pentatricopeptide repeat-containing protein mitochondrial"/>
    <property type="match status" value="1"/>
</dbReference>
<dbReference type="Gene3D" id="1.25.40.10">
    <property type="entry name" value="Tetratricopeptide repeat domain"/>
    <property type="match status" value="4"/>
</dbReference>
<evidence type="ECO:0008006" key="6">
    <source>
        <dbReference type="Google" id="ProtNLM"/>
    </source>
</evidence>
<dbReference type="PANTHER" id="PTHR47926">
    <property type="entry name" value="PENTATRICOPEPTIDE REPEAT-CONTAINING PROTEIN"/>
    <property type="match status" value="1"/>
</dbReference>
<dbReference type="InParanoid" id="A0A2G5F3K8"/>
<dbReference type="AlphaFoldDB" id="A0A2G5F3K8"/>
<comment type="similarity">
    <text evidence="2">Belongs to the PPR family. PCMP-E subfamily.</text>
</comment>
<dbReference type="InterPro" id="IPR046849">
    <property type="entry name" value="E2_motif"/>
</dbReference>
<reference evidence="4 5" key="1">
    <citation type="submission" date="2017-09" db="EMBL/GenBank/DDBJ databases">
        <title>WGS assembly of Aquilegia coerulea Goldsmith.</title>
        <authorList>
            <person name="Hodges S."/>
            <person name="Kramer E."/>
            <person name="Nordborg M."/>
            <person name="Tomkins J."/>
            <person name="Borevitz J."/>
            <person name="Derieg N."/>
            <person name="Yan J."/>
            <person name="Mihaltcheva S."/>
            <person name="Hayes R.D."/>
            <person name="Rokhsar D."/>
        </authorList>
    </citation>
    <scope>NUCLEOTIDE SEQUENCE [LARGE SCALE GENOMIC DNA]</scope>
    <source>
        <strain evidence="5">cv. Goldsmith</strain>
    </source>
</reference>
<dbReference type="SUPFAM" id="SSF48452">
    <property type="entry name" value="TPR-like"/>
    <property type="match status" value="1"/>
</dbReference>
<feature type="repeat" description="PPR" evidence="3">
    <location>
        <begin position="164"/>
        <end position="198"/>
    </location>
</feature>
<dbReference type="Proteomes" id="UP000230069">
    <property type="component" value="Unassembled WGS sequence"/>
</dbReference>
<dbReference type="OrthoDB" id="185373at2759"/>
<evidence type="ECO:0000313" key="4">
    <source>
        <dbReference type="EMBL" id="PIA62584.1"/>
    </source>
</evidence>
<dbReference type="PROSITE" id="PS51375">
    <property type="entry name" value="PPR"/>
    <property type="match status" value="4"/>
</dbReference>
<dbReference type="FunFam" id="1.25.40.10:FF:000280">
    <property type="entry name" value="Pentatricopeptide repeat-containing protein"/>
    <property type="match status" value="1"/>
</dbReference>
<keyword evidence="1" id="KW-0677">Repeat</keyword>
<dbReference type="FunFam" id="1.25.40.10:FF:000344">
    <property type="entry name" value="Pentatricopeptide repeat-containing protein"/>
    <property type="match status" value="1"/>
</dbReference>
<evidence type="ECO:0000256" key="1">
    <source>
        <dbReference type="ARBA" id="ARBA00022737"/>
    </source>
</evidence>
<dbReference type="GO" id="GO:0003723">
    <property type="term" value="F:RNA binding"/>
    <property type="evidence" value="ECO:0007669"/>
    <property type="project" value="InterPro"/>
</dbReference>
<feature type="repeat" description="PPR" evidence="3">
    <location>
        <begin position="296"/>
        <end position="330"/>
    </location>
</feature>
<name>A0A2G5F3K8_AQUCA</name>
<evidence type="ECO:0000256" key="2">
    <source>
        <dbReference type="ARBA" id="ARBA00061659"/>
    </source>
</evidence>
<evidence type="ECO:0000313" key="5">
    <source>
        <dbReference type="Proteomes" id="UP000230069"/>
    </source>
</evidence>
<sequence length="622" mass="69677">MEQKLVNLLQSSSLPLNQLHQIHALIITNYFNLTSTFLKKILNLNPPKINYARQVFDQIPQPDSFLYNAIVYSYSKVYLYPEAIQLFFSMHCNKVKVDYFAIPPVLKSCACLSASKEGRQVHSLVFSLGFDSNNYIQSGLIDFYAKSGELDSAKRVFDGILVKDPVSYNCLISGYSKSGEVSKAGELFNVMSEKTIASWNSMMCCYLHNGDLHQGFRIFERMLVEKCKINEFTLATVLSICAKLGDLEKGLSVVKFIENNILLKNMFVSTAILEMYVKCGAVDEARQEFDKMTRRDVVAWSAMIAGYAQNGKSNEALELFDDMINAKLKPNDVTIVSVISACGQLGSVDAGKRIGNYIETQGFASNVYVVSALLDMYAKCGNVTKARHLFDQMTHRDIVSWNSMIGGLAYNGLAKEAIDLFTDMKDAEVKPNDITFMGLLTACTHAGLVERGCEFFRSMRTDYNIVPKVQHCACIVDLYCRSGLLQEAYTFITKMETEPNVVIWGILLSACRINLNLDLAKQAVEKLLLLEPGNSGNYVLLSNIYSSVGRWQDALKIRNLMKDKRLQKTSAYSWIEGEDTVHKFLVGDTSHPMSDEIYDVADGLGLQLQLAGRIPEFDLELS</sequence>
<dbReference type="InterPro" id="IPR046848">
    <property type="entry name" value="E_motif"/>
</dbReference>
<dbReference type="InterPro" id="IPR002885">
    <property type="entry name" value="PPR_rpt"/>
</dbReference>
<dbReference type="GO" id="GO:0009451">
    <property type="term" value="P:RNA modification"/>
    <property type="evidence" value="ECO:0007669"/>
    <property type="project" value="InterPro"/>
</dbReference>
<dbReference type="InterPro" id="IPR011990">
    <property type="entry name" value="TPR-like_helical_dom_sf"/>
</dbReference>
<feature type="repeat" description="PPR" evidence="3">
    <location>
        <begin position="366"/>
        <end position="396"/>
    </location>
</feature>
<dbReference type="Pfam" id="PF01535">
    <property type="entry name" value="PPR"/>
    <property type="match status" value="4"/>
</dbReference>
<gene>
    <name evidence="4" type="ORF">AQUCO_00200532v1</name>
</gene>
<dbReference type="EMBL" id="KZ305019">
    <property type="protein sequence ID" value="PIA62584.1"/>
    <property type="molecule type" value="Genomic_DNA"/>
</dbReference>